<evidence type="ECO:0000256" key="1">
    <source>
        <dbReference type="SAM" id="Phobius"/>
    </source>
</evidence>
<keyword evidence="3" id="KW-1185">Reference proteome</keyword>
<dbReference type="RefSeq" id="WP_166508424.1">
    <property type="nucleotide sequence ID" value="NZ_CP043026.1"/>
</dbReference>
<reference evidence="2 3" key="1">
    <citation type="submission" date="2019-08" db="EMBL/GenBank/DDBJ databases">
        <title>Complete genome sequence of Spiroplasma chinense CCH (DSM 19755).</title>
        <authorList>
            <person name="Shen H.-Y."/>
            <person name="Lin Y.-C."/>
            <person name="Chou L."/>
            <person name="Kuo C.-H."/>
        </authorList>
    </citation>
    <scope>NUCLEOTIDE SEQUENCE [LARGE SCALE GENOMIC DNA]</scope>
    <source>
        <strain evidence="2 3">CCH</strain>
    </source>
</reference>
<dbReference type="EMBL" id="CP043026">
    <property type="protein sequence ID" value="QEH62053.1"/>
    <property type="molecule type" value="Genomic_DNA"/>
</dbReference>
<dbReference type="AlphaFoldDB" id="A0A5B9Y5I0"/>
<feature type="transmembrane region" description="Helical" evidence="1">
    <location>
        <begin position="12"/>
        <end position="29"/>
    </location>
</feature>
<protein>
    <submittedName>
        <fullName evidence="2">Uncharacterized protein</fullName>
    </submittedName>
</protein>
<sequence length="224" mass="26730">MWISEKTIVTDVLSAFGLFLIVFSPLYFSNLQRRVLNRRLHTRVDGEKMFERLKYDLKLSKITGVDKRRLYRDVDYARTIFKGAMEYNSRELVWYFNELYAKKFIHSVILKKTWLHVWIWIGTILVIMGGSYFDIFHWLFQMNTMDANSGLVSIWVLFLFAVGFTTLNKWLEYKKIKTVVNDEVRQINLAKKEKVWKDYKIIFYGSISVMGVGFFFIFVNIFIG</sequence>
<keyword evidence="1" id="KW-0472">Membrane</keyword>
<organism evidence="2 3">
    <name type="scientific">Spiroplasma chinense</name>
    <dbReference type="NCBI Taxonomy" id="216932"/>
    <lineage>
        <taxon>Bacteria</taxon>
        <taxon>Bacillati</taxon>
        <taxon>Mycoplasmatota</taxon>
        <taxon>Mollicutes</taxon>
        <taxon>Entomoplasmatales</taxon>
        <taxon>Spiroplasmataceae</taxon>
        <taxon>Spiroplasma</taxon>
    </lineage>
</organism>
<evidence type="ECO:0000313" key="2">
    <source>
        <dbReference type="EMBL" id="QEH62053.1"/>
    </source>
</evidence>
<feature type="transmembrane region" description="Helical" evidence="1">
    <location>
        <begin position="201"/>
        <end position="223"/>
    </location>
</feature>
<feature type="transmembrane region" description="Helical" evidence="1">
    <location>
        <begin position="117"/>
        <end position="140"/>
    </location>
</feature>
<evidence type="ECO:0000313" key="3">
    <source>
        <dbReference type="Proteomes" id="UP000323144"/>
    </source>
</evidence>
<name>A0A5B9Y5I0_9MOLU</name>
<dbReference type="Proteomes" id="UP000323144">
    <property type="component" value="Chromosome"/>
</dbReference>
<gene>
    <name evidence="2" type="ORF">SCHIN_v1c08580</name>
</gene>
<keyword evidence="1" id="KW-1133">Transmembrane helix</keyword>
<dbReference type="KEGG" id="schi:SCHIN_v1c08580"/>
<proteinExistence type="predicted"/>
<keyword evidence="1" id="KW-0812">Transmembrane</keyword>
<feature type="transmembrane region" description="Helical" evidence="1">
    <location>
        <begin position="152"/>
        <end position="171"/>
    </location>
</feature>
<accession>A0A5B9Y5I0</accession>